<organism evidence="1 2">
    <name type="scientific">Phaeodactylibacter xiamenensis</name>
    <dbReference type="NCBI Taxonomy" id="1524460"/>
    <lineage>
        <taxon>Bacteria</taxon>
        <taxon>Pseudomonadati</taxon>
        <taxon>Bacteroidota</taxon>
        <taxon>Saprospiria</taxon>
        <taxon>Saprospirales</taxon>
        <taxon>Haliscomenobacteraceae</taxon>
        <taxon>Phaeodactylibacter</taxon>
    </lineage>
</organism>
<dbReference type="EMBL" id="JPOS01000018">
    <property type="protein sequence ID" value="KGE88448.1"/>
    <property type="molecule type" value="Genomic_DNA"/>
</dbReference>
<name>A0A098S9W7_9BACT</name>
<gene>
    <name evidence="1" type="ORF">IX84_07065</name>
</gene>
<proteinExistence type="predicted"/>
<comment type="caution">
    <text evidence="1">The sequence shown here is derived from an EMBL/GenBank/DDBJ whole genome shotgun (WGS) entry which is preliminary data.</text>
</comment>
<accession>A0A098S9W7</accession>
<evidence type="ECO:0000313" key="2">
    <source>
        <dbReference type="Proteomes" id="UP000029736"/>
    </source>
</evidence>
<dbReference type="AlphaFoldDB" id="A0A098S9W7"/>
<dbReference type="Proteomes" id="UP000029736">
    <property type="component" value="Unassembled WGS sequence"/>
</dbReference>
<keyword evidence="2" id="KW-1185">Reference proteome</keyword>
<sequence length="145" mass="14550">MAGLSAPGEAVSPGALSVLRCLRLQYLSVWTGSSIRTNYGKSVPSPGGLALPNKAHRVNALAVAWLSTPGEAAAPGALAVRRSLETRSVLSPGALLSPGVLAFPNTAHRVNAPAMARLSTPGEAAAPGALLSPDVLIPGKAKNTG</sequence>
<reference evidence="1 2" key="1">
    <citation type="journal article" date="2014" name="Int. J. Syst. Evol. Microbiol.">
        <title>Phaeodactylibacter xiamenensis gen. nov., sp. nov., a member of the family Saprospiraceae isolated from the marine alga Phaeodactylum tricornutum.</title>
        <authorList>
            <person name="Chen Z.Jr."/>
            <person name="Lei X."/>
            <person name="Lai Q."/>
            <person name="Li Y."/>
            <person name="Zhang B."/>
            <person name="Zhang J."/>
            <person name="Zhang H."/>
            <person name="Yang L."/>
            <person name="Zheng W."/>
            <person name="Tian Y."/>
            <person name="Yu Z."/>
            <person name="Xu H.Jr."/>
            <person name="Zheng T."/>
        </authorList>
    </citation>
    <scope>NUCLEOTIDE SEQUENCE [LARGE SCALE GENOMIC DNA]</scope>
    <source>
        <strain evidence="1 2">KD52</strain>
    </source>
</reference>
<evidence type="ECO:0000313" key="1">
    <source>
        <dbReference type="EMBL" id="KGE88448.1"/>
    </source>
</evidence>
<dbReference type="STRING" id="1524460.IX84_07065"/>
<protein>
    <submittedName>
        <fullName evidence="1">Uncharacterized protein</fullName>
    </submittedName>
</protein>